<keyword evidence="2" id="KW-1185">Reference proteome</keyword>
<evidence type="ECO:0008006" key="3">
    <source>
        <dbReference type="Google" id="ProtNLM"/>
    </source>
</evidence>
<dbReference type="AlphaFoldDB" id="A0A7D4QB91"/>
<dbReference type="RefSeq" id="WP_173416125.1">
    <property type="nucleotide sequence ID" value="NZ_CP054139.1"/>
</dbReference>
<dbReference type="KEGG" id="mmab:HQ865_17390"/>
<evidence type="ECO:0000313" key="2">
    <source>
        <dbReference type="Proteomes" id="UP000505355"/>
    </source>
</evidence>
<dbReference type="Gene3D" id="2.40.160.130">
    <property type="entry name" value="Capsule assembly protein Wzi"/>
    <property type="match status" value="1"/>
</dbReference>
<evidence type="ECO:0000313" key="1">
    <source>
        <dbReference type="EMBL" id="QKJ31465.1"/>
    </source>
</evidence>
<organism evidence="1 2">
    <name type="scientific">Mucilaginibacter mali</name>
    <dbReference type="NCBI Taxonomy" id="2740462"/>
    <lineage>
        <taxon>Bacteria</taxon>
        <taxon>Pseudomonadati</taxon>
        <taxon>Bacteroidota</taxon>
        <taxon>Sphingobacteriia</taxon>
        <taxon>Sphingobacteriales</taxon>
        <taxon>Sphingobacteriaceae</taxon>
        <taxon>Mucilaginibacter</taxon>
    </lineage>
</organism>
<dbReference type="EMBL" id="CP054139">
    <property type="protein sequence ID" value="QKJ31465.1"/>
    <property type="molecule type" value="Genomic_DNA"/>
</dbReference>
<sequence length="480" mass="53404">MKVKAQSSLMQFSVESQTILTQPGKLPLWFRANQFGSVPLSGPSTSIIGSAYKIYDETSSSLIDWSAGVQVRGNVGNQAYFTLIEGYVKAKGSIFEVTAGRTKDITGIVDTTLSSGSFSFSGNALGIPKIEIAIPEYYILPIFNRLFSVKGSFSYGFFGNQEIFSPYAYVKNAPQYFQQSQLYFRLGHPDWRLKLFGGINHNVMFGNEKTIFGPGYKLSPFSAAIYAIFGKTYRDYNNNLYDQQFGGKVGNHIGSVDAGATYEFDDVNMLVYHQFIYDIGAIGHLANLADGINGVSFTNKDEGFDHINWHKILIEFISSRNQAGHLGTTAPSGDEDYYNDYEFRNGWSYQGLNMGTPLFNDRKYTRDGLINDPNDHIINNRILGFHGAIQGSVNRVQLTMKLTYTQNFGTYGTAIEGHSVPPKFEPPMYGIFSRVDQFSGYIEAGKDFYNGLSGAVAIGYDKGGIYYNTLGLQLKLKKTF</sequence>
<dbReference type="Proteomes" id="UP000505355">
    <property type="component" value="Chromosome"/>
</dbReference>
<dbReference type="InterPro" id="IPR038636">
    <property type="entry name" value="Wzi_sf"/>
</dbReference>
<name>A0A7D4QB91_9SPHI</name>
<proteinExistence type="predicted"/>
<accession>A0A7D4QB91</accession>
<protein>
    <recommendedName>
        <fullName evidence="3">Capsule assembly protein Wzi</fullName>
    </recommendedName>
</protein>
<reference evidence="1 2" key="1">
    <citation type="submission" date="2020-05" db="EMBL/GenBank/DDBJ databases">
        <title>Mucilaginibacter mali sp. nov.</title>
        <authorList>
            <person name="Kim H.S."/>
            <person name="Lee K.C."/>
            <person name="Suh M.K."/>
            <person name="Kim J.-S."/>
            <person name="Han K.-I."/>
            <person name="Eom M.K."/>
            <person name="Shin Y.K."/>
            <person name="Lee J.-S."/>
        </authorList>
    </citation>
    <scope>NUCLEOTIDE SEQUENCE [LARGE SCALE GENOMIC DNA]</scope>
    <source>
        <strain evidence="1 2">G2-14</strain>
    </source>
</reference>
<gene>
    <name evidence="1" type="ORF">HQ865_17390</name>
</gene>